<dbReference type="AlphaFoldDB" id="A0A1E3GPM4"/>
<comment type="caution">
    <text evidence="1">The sequence shown here is derived from an EMBL/GenBank/DDBJ whole genome shotgun (WGS) entry which is preliminary data.</text>
</comment>
<dbReference type="Proteomes" id="UP000094379">
    <property type="component" value="Unassembled WGS sequence"/>
</dbReference>
<dbReference type="SUPFAM" id="SSF53756">
    <property type="entry name" value="UDP-Glycosyltransferase/glycogen phosphorylase"/>
    <property type="match status" value="1"/>
</dbReference>
<name>A0A1E3GPM4_9GAMM</name>
<dbReference type="RefSeq" id="WP_069297160.1">
    <property type="nucleotide sequence ID" value="NZ_MCRI01000104.1"/>
</dbReference>
<dbReference type="EMBL" id="MCRI01000104">
    <property type="protein sequence ID" value="ODN65371.1"/>
    <property type="molecule type" value="Genomic_DNA"/>
</dbReference>
<gene>
    <name evidence="1" type="ORF">A9E74_02829</name>
</gene>
<evidence type="ECO:0000313" key="2">
    <source>
        <dbReference type="Proteomes" id="UP000094379"/>
    </source>
</evidence>
<dbReference type="GO" id="GO:0000271">
    <property type="term" value="P:polysaccharide biosynthetic process"/>
    <property type="evidence" value="ECO:0007669"/>
    <property type="project" value="InterPro"/>
</dbReference>
<keyword evidence="2" id="KW-1185">Reference proteome</keyword>
<proteinExistence type="predicted"/>
<accession>A0A1E3GPM4</accession>
<dbReference type="STRING" id="291169.A9E74_02829"/>
<sequence length="139" mass="15434">MVLSPWHTNQLAVIEALAKSIPHDAILVVKENPAMLGLRPKDFYETICSFPRVVLINPYSSGLNWIKKTDMTVVITGTAAWEALRLKKPVIVIGDSPFLHVGEGVIIEPCLSNLNIAIQNAFKIKPASDEAIIKLLWRH</sequence>
<protein>
    <submittedName>
        <fullName evidence="1">Capsule polysaccharide biosynthesis protein</fullName>
    </submittedName>
</protein>
<evidence type="ECO:0000313" key="1">
    <source>
        <dbReference type="EMBL" id="ODN65371.1"/>
    </source>
</evidence>
<reference evidence="1 2" key="1">
    <citation type="submission" date="2016-07" db="EMBL/GenBank/DDBJ databases">
        <title>Draft Genome Sequence of Methylophaga muralis Bur 1.</title>
        <authorList>
            <person name="Vasilenko O.V."/>
            <person name="Doronina N.V."/>
            <person name="Shmareva M.N."/>
            <person name="Tarlachkov S.V."/>
            <person name="Mustakhimov I."/>
            <person name="Trotsenko Y.A."/>
        </authorList>
    </citation>
    <scope>NUCLEOTIDE SEQUENCE [LARGE SCALE GENOMIC DNA]</scope>
    <source>
        <strain evidence="1 2">Bur 1</strain>
    </source>
</reference>
<dbReference type="InterPro" id="IPR007833">
    <property type="entry name" value="Capsule_polysaccharide_synth"/>
</dbReference>
<dbReference type="GO" id="GO:0015774">
    <property type="term" value="P:polysaccharide transport"/>
    <property type="evidence" value="ECO:0007669"/>
    <property type="project" value="InterPro"/>
</dbReference>
<dbReference type="Pfam" id="PF05159">
    <property type="entry name" value="Capsule_synth"/>
    <property type="match status" value="1"/>
</dbReference>
<organism evidence="1 2">
    <name type="scientific">Methylophaga muralis</name>
    <dbReference type="NCBI Taxonomy" id="291169"/>
    <lineage>
        <taxon>Bacteria</taxon>
        <taxon>Pseudomonadati</taxon>
        <taxon>Pseudomonadota</taxon>
        <taxon>Gammaproteobacteria</taxon>
        <taxon>Thiotrichales</taxon>
        <taxon>Piscirickettsiaceae</taxon>
        <taxon>Methylophaga</taxon>
    </lineage>
</organism>